<dbReference type="InterPro" id="IPR023385">
    <property type="entry name" value="YopX-like_C"/>
</dbReference>
<accession>A0A8S5U7V5</accession>
<dbReference type="Pfam" id="PF09643">
    <property type="entry name" value="YopX"/>
    <property type="match status" value="1"/>
</dbReference>
<sequence length="146" mass="16988">MEDRYLFKAKRLDNGEWVQGNLVLSEDVYEAYKAIIIPKNNSNMSTGNSAGDLDFENWYKVDRDTVCQCTGLKDKNGKLIWENDIVKCLYNSYGENGVYIGKVIYREDTCCFVDANSESTDYEWWEEEKEVIGNIFDNKELLESEE</sequence>
<evidence type="ECO:0000313" key="2">
    <source>
        <dbReference type="EMBL" id="DAF90569.1"/>
    </source>
</evidence>
<name>A0A8S5U7V5_9CAUD</name>
<feature type="domain" description="YopX protein" evidence="1">
    <location>
        <begin position="9"/>
        <end position="143"/>
    </location>
</feature>
<dbReference type="InterPro" id="IPR010024">
    <property type="entry name" value="CHP16711"/>
</dbReference>
<reference evidence="2" key="1">
    <citation type="journal article" date="2021" name="Proc. Natl. Acad. Sci. U.S.A.">
        <title>A Catalog of Tens of Thousands of Viruses from Human Metagenomes Reveals Hidden Associations with Chronic Diseases.</title>
        <authorList>
            <person name="Tisza M.J."/>
            <person name="Buck C.B."/>
        </authorList>
    </citation>
    <scope>NUCLEOTIDE SEQUENCE</scope>
    <source>
        <strain evidence="2">CtGDt6</strain>
    </source>
</reference>
<organism evidence="2">
    <name type="scientific">Siphoviridae sp. ctGDt6</name>
    <dbReference type="NCBI Taxonomy" id="2825408"/>
    <lineage>
        <taxon>Viruses</taxon>
        <taxon>Duplodnaviria</taxon>
        <taxon>Heunggongvirae</taxon>
        <taxon>Uroviricota</taxon>
        <taxon>Caudoviricetes</taxon>
    </lineage>
</organism>
<protein>
    <submittedName>
        <fullName evidence="2">YopX protein</fullName>
    </submittedName>
</protein>
<dbReference type="Gene3D" id="2.30.30.290">
    <property type="entry name" value="YopX-like domains"/>
    <property type="match status" value="1"/>
</dbReference>
<dbReference type="EMBL" id="BK016032">
    <property type="protein sequence ID" value="DAF90569.1"/>
    <property type="molecule type" value="Genomic_DNA"/>
</dbReference>
<proteinExistence type="predicted"/>
<dbReference type="InterPro" id="IPR019096">
    <property type="entry name" value="YopX_protein"/>
</dbReference>
<dbReference type="NCBIfam" id="TIGR01671">
    <property type="entry name" value="phage_TIGR01671"/>
    <property type="match status" value="1"/>
</dbReference>
<dbReference type="SUPFAM" id="SSF159006">
    <property type="entry name" value="YopX-like"/>
    <property type="match status" value="1"/>
</dbReference>
<evidence type="ECO:0000259" key="1">
    <source>
        <dbReference type="Pfam" id="PF09643"/>
    </source>
</evidence>